<sequence length="383" mass="42603">MAKGVSLRPKLSPPQGRQLERSYRPYLTCFMVSTCIAVLMCVVFGLTAFNIYNHRFGRTERKFHAGDQISLWRAAGDLTPVFCSAYSVDTRQVADFYLLPKRAEVDPFRRNNFTMIMTTPPGGQPYVKDVHYLPEGSVASLSACRGSPADVEKPHTDVPAEFLVIVGDEDFDEWRKYFNNRHVKHRVVIPKNATCKNSTTLPHLELSVSGADNYFFVLIMRDHSLVSNEIRLTGVVSSTVYNVSGATSMCNHSQSTCEFPLAWGSKQDIIAQVLNNSKVTSVADAAKTFVTDCQVRLAFWVPLFGVVPFCLMGVVSVWCWYLLVKKRSISSRYRQPARSRQSGPSYGSMDVEESAPLIGESPPPASRAASNENENDGCASIQD</sequence>
<dbReference type="EMBL" id="JBAMIC010000024">
    <property type="protein sequence ID" value="KAK7090500.1"/>
    <property type="molecule type" value="Genomic_DNA"/>
</dbReference>
<dbReference type="Pfam" id="PF16041">
    <property type="entry name" value="APD1-4_M"/>
    <property type="match status" value="1"/>
</dbReference>
<keyword evidence="2" id="KW-0812">Transmembrane</keyword>
<proteinExistence type="predicted"/>
<keyword evidence="2" id="KW-1133">Transmembrane helix</keyword>
<evidence type="ECO:0000256" key="1">
    <source>
        <dbReference type="SAM" id="MobiDB-lite"/>
    </source>
</evidence>
<name>A0AAN9G1H4_9CAEN</name>
<feature type="transmembrane region" description="Helical" evidence="2">
    <location>
        <begin position="26"/>
        <end position="52"/>
    </location>
</feature>
<dbReference type="InterPro" id="IPR032010">
    <property type="entry name" value="APD1-4_M"/>
</dbReference>
<feature type="region of interest" description="Disordered" evidence="1">
    <location>
        <begin position="334"/>
        <end position="383"/>
    </location>
</feature>
<comment type="caution">
    <text evidence="4">The sequence shown here is derived from an EMBL/GenBank/DDBJ whole genome shotgun (WGS) entry which is preliminary data.</text>
</comment>
<evidence type="ECO:0000313" key="4">
    <source>
        <dbReference type="EMBL" id="KAK7090500.1"/>
    </source>
</evidence>
<feature type="domain" description="E3 ubiquitin-protein ligase APD1-4 middle" evidence="3">
    <location>
        <begin position="205"/>
        <end position="313"/>
    </location>
</feature>
<reference evidence="4 5" key="1">
    <citation type="submission" date="2024-02" db="EMBL/GenBank/DDBJ databases">
        <title>Chromosome-scale genome assembly of the rough periwinkle Littorina saxatilis.</title>
        <authorList>
            <person name="De Jode A."/>
            <person name="Faria R."/>
            <person name="Formenti G."/>
            <person name="Sims Y."/>
            <person name="Smith T.P."/>
            <person name="Tracey A."/>
            <person name="Wood J.M.D."/>
            <person name="Zagrodzka Z.B."/>
            <person name="Johannesson K."/>
            <person name="Butlin R.K."/>
            <person name="Leder E.H."/>
        </authorList>
    </citation>
    <scope>NUCLEOTIDE SEQUENCE [LARGE SCALE GENOMIC DNA]</scope>
    <source>
        <strain evidence="4">Snail1</strain>
        <tissue evidence="4">Muscle</tissue>
    </source>
</reference>
<evidence type="ECO:0000259" key="3">
    <source>
        <dbReference type="Pfam" id="PF16041"/>
    </source>
</evidence>
<dbReference type="Proteomes" id="UP001374579">
    <property type="component" value="Unassembled WGS sequence"/>
</dbReference>
<organism evidence="4 5">
    <name type="scientific">Littorina saxatilis</name>
    <dbReference type="NCBI Taxonomy" id="31220"/>
    <lineage>
        <taxon>Eukaryota</taxon>
        <taxon>Metazoa</taxon>
        <taxon>Spiralia</taxon>
        <taxon>Lophotrochozoa</taxon>
        <taxon>Mollusca</taxon>
        <taxon>Gastropoda</taxon>
        <taxon>Caenogastropoda</taxon>
        <taxon>Littorinimorpha</taxon>
        <taxon>Littorinoidea</taxon>
        <taxon>Littorinidae</taxon>
        <taxon>Littorina</taxon>
    </lineage>
</organism>
<feature type="compositionally biased region" description="Polar residues" evidence="1">
    <location>
        <begin position="334"/>
        <end position="345"/>
    </location>
</feature>
<protein>
    <recommendedName>
        <fullName evidence="3">E3 ubiquitin-protein ligase APD1-4 middle domain-containing protein</fullName>
    </recommendedName>
</protein>
<gene>
    <name evidence="4" type="ORF">V1264_010287</name>
</gene>
<evidence type="ECO:0000313" key="5">
    <source>
        <dbReference type="Proteomes" id="UP001374579"/>
    </source>
</evidence>
<feature type="transmembrane region" description="Helical" evidence="2">
    <location>
        <begin position="297"/>
        <end position="324"/>
    </location>
</feature>
<keyword evidence="5" id="KW-1185">Reference proteome</keyword>
<keyword evidence="2" id="KW-0472">Membrane</keyword>
<dbReference type="AlphaFoldDB" id="A0AAN9G1H4"/>
<accession>A0AAN9G1H4</accession>
<evidence type="ECO:0000256" key="2">
    <source>
        <dbReference type="SAM" id="Phobius"/>
    </source>
</evidence>